<feature type="transmembrane region" description="Helical" evidence="1">
    <location>
        <begin position="12"/>
        <end position="29"/>
    </location>
</feature>
<keyword evidence="3" id="KW-1185">Reference proteome</keyword>
<organism evidence="2 3">
    <name type="scientific">Colwellia echini</name>
    <dbReference type="NCBI Taxonomy" id="1982103"/>
    <lineage>
        <taxon>Bacteria</taxon>
        <taxon>Pseudomonadati</taxon>
        <taxon>Pseudomonadota</taxon>
        <taxon>Gammaproteobacteria</taxon>
        <taxon>Alteromonadales</taxon>
        <taxon>Colwelliaceae</taxon>
        <taxon>Colwellia</taxon>
    </lineage>
</organism>
<dbReference type="RefSeq" id="WP_101342767.1">
    <property type="nucleotide sequence ID" value="NZ_PJAI02000062.1"/>
</dbReference>
<dbReference type="Proteomes" id="UP000815846">
    <property type="component" value="Unassembled WGS sequence"/>
</dbReference>
<gene>
    <name evidence="2" type="ORF">CWS31_017255</name>
</gene>
<protein>
    <submittedName>
        <fullName evidence="2">Uncharacterized protein</fullName>
    </submittedName>
</protein>
<evidence type="ECO:0000313" key="3">
    <source>
        <dbReference type="Proteomes" id="UP000815846"/>
    </source>
</evidence>
<reference evidence="2 3" key="1">
    <citation type="submission" date="2019-08" db="EMBL/GenBank/DDBJ databases">
        <title>Microbe sample from Colwellia echini.</title>
        <authorList>
            <person name="Christiansen L."/>
            <person name="Pathiraja D."/>
            <person name="Schultz-Johansen M."/>
            <person name="Choi I.-G."/>
            <person name="Stougaard P."/>
        </authorList>
    </citation>
    <scope>NUCLEOTIDE SEQUENCE [LARGE SCALE GENOMIC DNA]</scope>
    <source>
        <strain evidence="2 3">A3</strain>
    </source>
</reference>
<proteinExistence type="predicted"/>
<evidence type="ECO:0000256" key="1">
    <source>
        <dbReference type="SAM" id="Phobius"/>
    </source>
</evidence>
<keyword evidence="1" id="KW-1133">Transmembrane helix</keyword>
<sequence>MSQQNWKDHPLSSAAVAVAGTIAIGVLLYKEVILPTHTLSLQNEISSLKSDISKSKEKIREQSLLLKSANTSLNKFKDENIALKGQLISSQISNLFVPNNPYPLGLAQVRIGDPASKIHDFFKPSIFPDSLIEVEPANRYITVKYAHSAFKHVTYFLDEDKPELPITHINFSGFDHSSTSRDILQEKLIANHGNPDSTPRKGFYSWDGEFKTTIFKSDSKSYVLMEHGFILGYWPKKS</sequence>
<keyword evidence="1" id="KW-0812">Transmembrane</keyword>
<accession>A0ABY3MSH3</accession>
<comment type="caution">
    <text evidence="2">The sequence shown here is derived from an EMBL/GenBank/DDBJ whole genome shotgun (WGS) entry which is preliminary data.</text>
</comment>
<evidence type="ECO:0000313" key="2">
    <source>
        <dbReference type="EMBL" id="TYK64140.1"/>
    </source>
</evidence>
<name>A0ABY3MSH3_9GAMM</name>
<keyword evidence="1" id="KW-0472">Membrane</keyword>
<dbReference type="EMBL" id="PJAI02000062">
    <property type="protein sequence ID" value="TYK64140.1"/>
    <property type="molecule type" value="Genomic_DNA"/>
</dbReference>